<feature type="transmembrane region" description="Helical" evidence="9">
    <location>
        <begin position="315"/>
        <end position="335"/>
    </location>
</feature>
<evidence type="ECO:0000313" key="10">
    <source>
        <dbReference type="EMBL" id="SDF18637.1"/>
    </source>
</evidence>
<feature type="region of interest" description="Disordered" evidence="8">
    <location>
        <begin position="1"/>
        <end position="23"/>
    </location>
</feature>
<keyword evidence="3" id="KW-0813">Transport</keyword>
<dbReference type="InterPro" id="IPR000060">
    <property type="entry name" value="BCCT_transptr"/>
</dbReference>
<dbReference type="Proteomes" id="UP000198994">
    <property type="component" value="Unassembled WGS sequence"/>
</dbReference>
<evidence type="ECO:0000256" key="5">
    <source>
        <dbReference type="ARBA" id="ARBA00022692"/>
    </source>
</evidence>
<feature type="transmembrane region" description="Helical" evidence="9">
    <location>
        <begin position="369"/>
        <end position="387"/>
    </location>
</feature>
<dbReference type="GO" id="GO:0022857">
    <property type="term" value="F:transmembrane transporter activity"/>
    <property type="evidence" value="ECO:0007669"/>
    <property type="project" value="InterPro"/>
</dbReference>
<dbReference type="PANTHER" id="PTHR30047">
    <property type="entry name" value="HIGH-AFFINITY CHOLINE TRANSPORT PROTEIN-RELATED"/>
    <property type="match status" value="1"/>
</dbReference>
<evidence type="ECO:0000256" key="4">
    <source>
        <dbReference type="ARBA" id="ARBA00022475"/>
    </source>
</evidence>
<dbReference type="Pfam" id="PF02028">
    <property type="entry name" value="BCCT"/>
    <property type="match status" value="1"/>
</dbReference>
<feature type="transmembrane region" description="Helical" evidence="9">
    <location>
        <begin position="442"/>
        <end position="468"/>
    </location>
</feature>
<dbReference type="EMBL" id="FNAV01000014">
    <property type="protein sequence ID" value="SDF18637.1"/>
    <property type="molecule type" value="Genomic_DNA"/>
</dbReference>
<comment type="subcellular location">
    <subcellularLocation>
        <location evidence="1">Cell membrane</location>
        <topology evidence="1">Multi-pass membrane protein</topology>
    </subcellularLocation>
</comment>
<accession>A0A1G7J100</accession>
<keyword evidence="4" id="KW-1003">Cell membrane</keyword>
<proteinExistence type="inferred from homology"/>
<evidence type="ECO:0000256" key="9">
    <source>
        <dbReference type="SAM" id="Phobius"/>
    </source>
</evidence>
<name>A0A1G7J100_9RHOB</name>
<dbReference type="NCBIfam" id="TIGR00842">
    <property type="entry name" value="bcct"/>
    <property type="match status" value="1"/>
</dbReference>
<dbReference type="GO" id="GO:0005886">
    <property type="term" value="C:plasma membrane"/>
    <property type="evidence" value="ECO:0007669"/>
    <property type="project" value="UniProtKB-SubCell"/>
</dbReference>
<dbReference type="PANTHER" id="PTHR30047:SF7">
    <property type="entry name" value="HIGH-AFFINITY CHOLINE TRANSPORT PROTEIN"/>
    <property type="match status" value="1"/>
</dbReference>
<keyword evidence="5 9" id="KW-0812">Transmembrane</keyword>
<protein>
    <submittedName>
        <fullName evidence="10">Betaine/carnitine transporter, BCCT family</fullName>
    </submittedName>
</protein>
<evidence type="ECO:0000256" key="2">
    <source>
        <dbReference type="ARBA" id="ARBA00005658"/>
    </source>
</evidence>
<feature type="transmembrane region" description="Helical" evidence="9">
    <location>
        <begin position="285"/>
        <end position="303"/>
    </location>
</feature>
<organism evidence="10 11">
    <name type="scientific">Salipiger thiooxidans</name>
    <dbReference type="NCBI Taxonomy" id="282683"/>
    <lineage>
        <taxon>Bacteria</taxon>
        <taxon>Pseudomonadati</taxon>
        <taxon>Pseudomonadota</taxon>
        <taxon>Alphaproteobacteria</taxon>
        <taxon>Rhodobacterales</taxon>
        <taxon>Roseobacteraceae</taxon>
        <taxon>Salipiger</taxon>
    </lineage>
</organism>
<evidence type="ECO:0000256" key="1">
    <source>
        <dbReference type="ARBA" id="ARBA00004651"/>
    </source>
</evidence>
<feature type="transmembrane region" description="Helical" evidence="9">
    <location>
        <begin position="50"/>
        <end position="69"/>
    </location>
</feature>
<evidence type="ECO:0000313" key="11">
    <source>
        <dbReference type="Proteomes" id="UP000198994"/>
    </source>
</evidence>
<feature type="compositionally biased region" description="Polar residues" evidence="8">
    <location>
        <begin position="1"/>
        <end position="13"/>
    </location>
</feature>
<feature type="transmembrane region" description="Helical" evidence="9">
    <location>
        <begin position="521"/>
        <end position="541"/>
    </location>
</feature>
<evidence type="ECO:0000256" key="3">
    <source>
        <dbReference type="ARBA" id="ARBA00022448"/>
    </source>
</evidence>
<reference evidence="11" key="1">
    <citation type="submission" date="2016-10" db="EMBL/GenBank/DDBJ databases">
        <authorList>
            <person name="Varghese N."/>
            <person name="Submissions S."/>
        </authorList>
    </citation>
    <scope>NUCLEOTIDE SEQUENCE [LARGE SCALE GENOMIC DNA]</scope>
    <source>
        <strain evidence="11">DSM 10146</strain>
    </source>
</reference>
<sequence>MTNEATTDQTNLSGAPEAPPEGLIDTEYTVGQDNIEGNVGPFGFDVHNPVFLISALAVIAFVVFTIALPDLAGSLFSAIFSEVTQGFDWFFLGAADIFVLLCLVLVVSPYGKIRLGGRDATPDFGYASWFSMLFAAGMGIGLMFYGVSEPLSHFSSSLGGAAIGDGGMRTDWAPLGAATSEAEAIRLGMAASIFHWALHPWAIYAILALSLALFSYNKGLPLTIRSAFYPIFGERVWGWPGHIIDILAVFATLFGLATSLGLGAAQANAGFNKLFGMPVSNTSQIILIIVITSIALFSVMRGLEAGVKLLSEINMGLACLLLLFVLLAGPTMLLLTDTWDFLLAYLEYLPALSNPVGREDVNFAQGWTAFYWAWWISWSPFVGMFIARVSRGRTVREFIVSVLLVPSLVCVLWMSVFGGSAINQVVRDGYTAAKDAELPLQLFSMLDALPLTSITSMIGIVLVIVFFVTSSDSGSLVIDTIAAGGKVDAPVPQRVFWCLFEGVVAIVLLLSSGGLKSLQSMVISTGLPFTVVLLLMCVAIWRGLASEPR</sequence>
<feature type="transmembrane region" description="Helical" evidence="9">
    <location>
        <begin position="123"/>
        <end position="147"/>
    </location>
</feature>
<feature type="transmembrane region" description="Helical" evidence="9">
    <location>
        <begin position="495"/>
        <end position="515"/>
    </location>
</feature>
<feature type="transmembrane region" description="Helical" evidence="9">
    <location>
        <begin position="243"/>
        <end position="265"/>
    </location>
</feature>
<dbReference type="AlphaFoldDB" id="A0A1G7J100"/>
<evidence type="ECO:0000256" key="8">
    <source>
        <dbReference type="SAM" id="MobiDB-lite"/>
    </source>
</evidence>
<keyword evidence="7 9" id="KW-0472">Membrane</keyword>
<feature type="transmembrane region" description="Helical" evidence="9">
    <location>
        <begin position="193"/>
        <end position="216"/>
    </location>
</feature>
<dbReference type="OrthoDB" id="9775735at2"/>
<feature type="transmembrane region" description="Helical" evidence="9">
    <location>
        <begin position="399"/>
        <end position="422"/>
    </location>
</feature>
<evidence type="ECO:0000256" key="7">
    <source>
        <dbReference type="ARBA" id="ARBA00023136"/>
    </source>
</evidence>
<keyword evidence="6 9" id="KW-1133">Transmembrane helix</keyword>
<evidence type="ECO:0000256" key="6">
    <source>
        <dbReference type="ARBA" id="ARBA00022989"/>
    </source>
</evidence>
<comment type="similarity">
    <text evidence="2">Belongs to the BCCT transporter (TC 2.A.15) family.</text>
</comment>
<keyword evidence="11" id="KW-1185">Reference proteome</keyword>
<gene>
    <name evidence="10" type="ORF">SAMN04488105_11436</name>
</gene>
<feature type="transmembrane region" description="Helical" evidence="9">
    <location>
        <begin position="89"/>
        <end position="111"/>
    </location>
</feature>